<dbReference type="EMBL" id="JACHVA010000084">
    <property type="protein sequence ID" value="MBC2602294.1"/>
    <property type="molecule type" value="Genomic_DNA"/>
</dbReference>
<evidence type="ECO:0000256" key="2">
    <source>
        <dbReference type="ARBA" id="ARBA00011245"/>
    </source>
</evidence>
<reference evidence="12 13" key="1">
    <citation type="submission" date="2020-07" db="EMBL/GenBank/DDBJ databases">
        <authorList>
            <person name="Feng X."/>
        </authorList>
    </citation>
    <scope>NUCLEOTIDE SEQUENCE [LARGE SCALE GENOMIC DNA]</scope>
    <source>
        <strain evidence="12 13">JCM14086</strain>
    </source>
</reference>
<feature type="short sequence motif" description="'HIGH' region" evidence="10">
    <location>
        <begin position="31"/>
        <end position="41"/>
    </location>
</feature>
<keyword evidence="8 10" id="KW-0648">Protein biosynthesis</keyword>
<dbReference type="EC" id="6.1.1.16" evidence="10"/>
<dbReference type="InterPro" id="IPR014729">
    <property type="entry name" value="Rossmann-like_a/b/a_fold"/>
</dbReference>
<evidence type="ECO:0000256" key="3">
    <source>
        <dbReference type="ARBA" id="ARBA00022598"/>
    </source>
</evidence>
<dbReference type="NCBIfam" id="TIGR00435">
    <property type="entry name" value="cysS"/>
    <property type="match status" value="1"/>
</dbReference>
<dbReference type="Proteomes" id="UP000525652">
    <property type="component" value="Unassembled WGS sequence"/>
</dbReference>
<evidence type="ECO:0000256" key="9">
    <source>
        <dbReference type="ARBA" id="ARBA00023146"/>
    </source>
</evidence>
<keyword evidence="5 10" id="KW-0547">Nucleotide-binding</keyword>
<comment type="subcellular location">
    <subcellularLocation>
        <location evidence="10">Cytoplasm</location>
    </subcellularLocation>
</comment>
<dbReference type="PANTHER" id="PTHR10890:SF3">
    <property type="entry name" value="CYSTEINE--TRNA LIGASE, CYTOPLASMIC"/>
    <property type="match status" value="1"/>
</dbReference>
<dbReference type="GO" id="GO:0005829">
    <property type="term" value="C:cytosol"/>
    <property type="evidence" value="ECO:0007669"/>
    <property type="project" value="TreeGrafter"/>
</dbReference>
<dbReference type="RefSeq" id="WP_185692989.1">
    <property type="nucleotide sequence ID" value="NZ_JACHVA010000084.1"/>
</dbReference>
<feature type="binding site" evidence="10">
    <location>
        <position position="29"/>
    </location>
    <ligand>
        <name>Zn(2+)</name>
        <dbReference type="ChEBI" id="CHEBI:29105"/>
    </ligand>
</feature>
<dbReference type="InterPro" id="IPR009080">
    <property type="entry name" value="tRNAsynth_Ia_anticodon-bd"/>
</dbReference>
<feature type="binding site" evidence="10">
    <location>
        <position position="245"/>
    </location>
    <ligand>
        <name>Zn(2+)</name>
        <dbReference type="ChEBI" id="CHEBI:29105"/>
    </ligand>
</feature>
<dbReference type="PANTHER" id="PTHR10890">
    <property type="entry name" value="CYSTEINYL-TRNA SYNTHETASE"/>
    <property type="match status" value="1"/>
</dbReference>
<dbReference type="GO" id="GO:0006423">
    <property type="term" value="P:cysteinyl-tRNA aminoacylation"/>
    <property type="evidence" value="ECO:0007669"/>
    <property type="project" value="UniProtKB-UniRule"/>
</dbReference>
<dbReference type="InterPro" id="IPR015803">
    <property type="entry name" value="Cys-tRNA-ligase"/>
</dbReference>
<keyword evidence="3 10" id="KW-0436">Ligase</keyword>
<feature type="short sequence motif" description="'KMSKS' region" evidence="10">
    <location>
        <begin position="273"/>
        <end position="277"/>
    </location>
</feature>
<dbReference type="Pfam" id="PF01406">
    <property type="entry name" value="tRNA-synt_1e"/>
    <property type="match status" value="1"/>
</dbReference>
<feature type="domain" description="tRNA synthetases class I catalytic" evidence="11">
    <location>
        <begin position="20"/>
        <end position="319"/>
    </location>
</feature>
<protein>
    <recommendedName>
        <fullName evidence="10">Cysteine--tRNA ligase</fullName>
        <ecNumber evidence="10">6.1.1.16</ecNumber>
    </recommendedName>
    <alternativeName>
        <fullName evidence="10">Cysteinyl-tRNA synthetase</fullName>
        <shortName evidence="10">CysRS</shortName>
    </alternativeName>
</protein>
<comment type="catalytic activity">
    <reaction evidence="10">
        <text>tRNA(Cys) + L-cysteine + ATP = L-cysteinyl-tRNA(Cys) + AMP + diphosphate</text>
        <dbReference type="Rhea" id="RHEA:17773"/>
        <dbReference type="Rhea" id="RHEA-COMP:9661"/>
        <dbReference type="Rhea" id="RHEA-COMP:9679"/>
        <dbReference type="ChEBI" id="CHEBI:30616"/>
        <dbReference type="ChEBI" id="CHEBI:33019"/>
        <dbReference type="ChEBI" id="CHEBI:35235"/>
        <dbReference type="ChEBI" id="CHEBI:78442"/>
        <dbReference type="ChEBI" id="CHEBI:78517"/>
        <dbReference type="ChEBI" id="CHEBI:456215"/>
        <dbReference type="EC" id="6.1.1.16"/>
    </reaction>
</comment>
<evidence type="ECO:0000313" key="12">
    <source>
        <dbReference type="EMBL" id="MBC2602294.1"/>
    </source>
</evidence>
<evidence type="ECO:0000256" key="7">
    <source>
        <dbReference type="ARBA" id="ARBA00022840"/>
    </source>
</evidence>
<dbReference type="CDD" id="cd00672">
    <property type="entry name" value="CysRS_core"/>
    <property type="match status" value="1"/>
</dbReference>
<dbReference type="InterPro" id="IPR024909">
    <property type="entry name" value="Cys-tRNA/MSH_ligase"/>
</dbReference>
<keyword evidence="10" id="KW-0963">Cytoplasm</keyword>
<dbReference type="PRINTS" id="PR00983">
    <property type="entry name" value="TRNASYNTHCYS"/>
</dbReference>
<evidence type="ECO:0000256" key="5">
    <source>
        <dbReference type="ARBA" id="ARBA00022741"/>
    </source>
</evidence>
<dbReference type="Gene3D" id="3.40.50.620">
    <property type="entry name" value="HUPs"/>
    <property type="match status" value="1"/>
</dbReference>
<keyword evidence="6 10" id="KW-0862">Zinc</keyword>
<sequence>MELILQNTASGKREPIFASDGKTVRFYCCGPTVYGPAHVGNFRTFLVQDLFRRVCEASGLTMTHVRNVTDVDDKTIRESTAQKIPLKEFTLGWQKRFEDDCAELNLLAPHHSPSAVDHIKEQIDLIEKLVDRGHAYKGDDGSVYFRVSSFDRYGDLAHIRRDAQKENADGRINSDDEYSKDDVADFALWKARKPEDGENFWESPWGEGRPGWHIECSAMSMRYLGPSIDVHGGGVDLTFPHHENEVAQSECATGEHFVRHWFHSAHLMVEGRKMSKSLGNLYTLDDLKEKGYTPQEVRWALMSGHYRKTLNFTFDALNAGRKALTRVSALVQKLEEKGGESKDLQPDNLEGDFQSAWSSLLTDLNVPQALGFLMKEITRGEKEGDSLSPEEAGKWLASSRFLLTVLGIDLEAWMALQNDEAEESSAPAEIVKMAEDRWAAKKEKNFAEADRLRDAIQSAGWQVKDTPEGFELTEA</sequence>
<evidence type="ECO:0000256" key="1">
    <source>
        <dbReference type="ARBA" id="ARBA00005594"/>
    </source>
</evidence>
<dbReference type="SUPFAM" id="SSF52374">
    <property type="entry name" value="Nucleotidylyl transferase"/>
    <property type="match status" value="1"/>
</dbReference>
<dbReference type="GO" id="GO:0008270">
    <property type="term" value="F:zinc ion binding"/>
    <property type="evidence" value="ECO:0007669"/>
    <property type="project" value="UniProtKB-UniRule"/>
</dbReference>
<dbReference type="HAMAP" id="MF_00041">
    <property type="entry name" value="Cys_tRNA_synth"/>
    <property type="match status" value="1"/>
</dbReference>
<comment type="caution">
    <text evidence="12">The sequence shown here is derived from an EMBL/GenBank/DDBJ whole genome shotgun (WGS) entry which is preliminary data.</text>
</comment>
<comment type="similarity">
    <text evidence="1 10">Belongs to the class-I aminoacyl-tRNA synthetase family.</text>
</comment>
<dbReference type="InterPro" id="IPR032678">
    <property type="entry name" value="tRNA-synt_1_cat_dom"/>
</dbReference>
<feature type="binding site" evidence="10">
    <location>
        <position position="276"/>
    </location>
    <ligand>
        <name>ATP</name>
        <dbReference type="ChEBI" id="CHEBI:30616"/>
    </ligand>
</feature>
<keyword evidence="9 10" id="KW-0030">Aminoacyl-tRNA synthetase</keyword>
<comment type="cofactor">
    <cofactor evidence="10">
        <name>Zn(2+)</name>
        <dbReference type="ChEBI" id="CHEBI:29105"/>
    </cofactor>
    <text evidence="10">Binds 1 zinc ion per subunit.</text>
</comment>
<gene>
    <name evidence="10" type="primary">cysS</name>
    <name evidence="12" type="ORF">H5P30_10945</name>
</gene>
<dbReference type="SUPFAM" id="SSF47323">
    <property type="entry name" value="Anticodon-binding domain of a subclass of class I aminoacyl-tRNA synthetases"/>
    <property type="match status" value="1"/>
</dbReference>
<keyword evidence="4 10" id="KW-0479">Metal-binding</keyword>
<comment type="subunit">
    <text evidence="2 10">Monomer.</text>
</comment>
<evidence type="ECO:0000256" key="8">
    <source>
        <dbReference type="ARBA" id="ARBA00022917"/>
    </source>
</evidence>
<evidence type="ECO:0000256" key="10">
    <source>
        <dbReference type="HAMAP-Rule" id="MF_00041"/>
    </source>
</evidence>
<dbReference type="GO" id="GO:0005524">
    <property type="term" value="F:ATP binding"/>
    <property type="evidence" value="ECO:0007669"/>
    <property type="project" value="UniProtKB-UniRule"/>
</dbReference>
<name>A0A7X1AYK4_9BACT</name>
<organism evidence="12 13">
    <name type="scientific">Puniceicoccus vermicola</name>
    <dbReference type="NCBI Taxonomy" id="388746"/>
    <lineage>
        <taxon>Bacteria</taxon>
        <taxon>Pseudomonadati</taxon>
        <taxon>Verrucomicrobiota</taxon>
        <taxon>Opitutia</taxon>
        <taxon>Puniceicoccales</taxon>
        <taxon>Puniceicoccaceae</taxon>
        <taxon>Puniceicoccus</taxon>
    </lineage>
</organism>
<evidence type="ECO:0000313" key="13">
    <source>
        <dbReference type="Proteomes" id="UP000525652"/>
    </source>
</evidence>
<dbReference type="Gene3D" id="1.20.120.1910">
    <property type="entry name" value="Cysteine-tRNA ligase, C-terminal anti-codon recognition domain"/>
    <property type="match status" value="1"/>
</dbReference>
<keyword evidence="7 10" id="KW-0067">ATP-binding</keyword>
<keyword evidence="13" id="KW-1185">Reference proteome</keyword>
<proteinExistence type="inferred from homology"/>
<feature type="binding site" evidence="10">
    <location>
        <position position="241"/>
    </location>
    <ligand>
        <name>Zn(2+)</name>
        <dbReference type="ChEBI" id="CHEBI:29105"/>
    </ligand>
</feature>
<evidence type="ECO:0000256" key="6">
    <source>
        <dbReference type="ARBA" id="ARBA00022833"/>
    </source>
</evidence>
<feature type="binding site" evidence="10">
    <location>
        <position position="216"/>
    </location>
    <ligand>
        <name>Zn(2+)</name>
        <dbReference type="ChEBI" id="CHEBI:29105"/>
    </ligand>
</feature>
<dbReference type="GO" id="GO:0004817">
    <property type="term" value="F:cysteine-tRNA ligase activity"/>
    <property type="evidence" value="ECO:0007669"/>
    <property type="project" value="UniProtKB-UniRule"/>
</dbReference>
<dbReference type="AlphaFoldDB" id="A0A7X1AYK4"/>
<evidence type="ECO:0000259" key="11">
    <source>
        <dbReference type="Pfam" id="PF01406"/>
    </source>
</evidence>
<evidence type="ECO:0000256" key="4">
    <source>
        <dbReference type="ARBA" id="ARBA00022723"/>
    </source>
</evidence>
<accession>A0A7X1AYK4</accession>